<dbReference type="Proteomes" id="UP000233458">
    <property type="component" value="Chromosome"/>
</dbReference>
<dbReference type="EMBL" id="CP024199">
    <property type="protein sequence ID" value="AUG52313.1"/>
    <property type="molecule type" value="Genomic_DNA"/>
</dbReference>
<evidence type="ECO:0000313" key="2">
    <source>
        <dbReference type="Proteomes" id="UP000233458"/>
    </source>
</evidence>
<reference evidence="1 2" key="1">
    <citation type="submission" date="2017-10" db="EMBL/GenBank/DDBJ databases">
        <title>Biodiversity and function of Thalassospira species in the particle-attached aromatic-hydrocarbon-degrading consortia from the surface seawater of the China South Sea.</title>
        <authorList>
            <person name="Dong C."/>
            <person name="Liu R."/>
            <person name="Shao Z."/>
        </authorList>
    </citation>
    <scope>NUCLEOTIDE SEQUENCE [LARGE SCALE GENOMIC DNA]</scope>
    <source>
        <strain evidence="1 2">CSC3H3</strain>
    </source>
</reference>
<accession>A0ABM6Q8I5</accession>
<dbReference type="Pfam" id="PF07386">
    <property type="entry name" value="DUF1499"/>
    <property type="match status" value="1"/>
</dbReference>
<organism evidence="1 2">
    <name type="scientific">Thalassospira marina</name>
    <dbReference type="NCBI Taxonomy" id="2048283"/>
    <lineage>
        <taxon>Bacteria</taxon>
        <taxon>Pseudomonadati</taxon>
        <taxon>Pseudomonadota</taxon>
        <taxon>Alphaproteobacteria</taxon>
        <taxon>Rhodospirillales</taxon>
        <taxon>Thalassospiraceae</taxon>
        <taxon>Thalassospira</taxon>
    </lineage>
</organism>
<proteinExistence type="predicted"/>
<sequence>MSRFVMLIMWFIAVVGLTFAGVRFSGLLDSMLPPGEPEITRFSPEMTLPAQPNFYLVCGGGHCPPAIRKVESPVFPVSAAQLFSRIEELAAGMGGKVTFRNGETLHIRFVVRSPIFRFPDWVDLQASPVEDNTSQLLAYSRSVYGADDFGANEKRLKKFIAQLSALTAGARASQ</sequence>
<evidence type="ECO:0008006" key="3">
    <source>
        <dbReference type="Google" id="ProtNLM"/>
    </source>
</evidence>
<dbReference type="RefSeq" id="WP_101284274.1">
    <property type="nucleotide sequence ID" value="NZ_CP024199.1"/>
</dbReference>
<protein>
    <recommendedName>
        <fullName evidence="3">DUF1499 domain-containing protein</fullName>
    </recommendedName>
</protein>
<gene>
    <name evidence="1" type="ORF">CSC3H3_05970</name>
</gene>
<keyword evidence="2" id="KW-1185">Reference proteome</keyword>
<name>A0ABM6Q8I5_9PROT</name>
<evidence type="ECO:0000313" key="1">
    <source>
        <dbReference type="EMBL" id="AUG52313.1"/>
    </source>
</evidence>
<dbReference type="InterPro" id="IPR010865">
    <property type="entry name" value="DUF1499"/>
</dbReference>